<dbReference type="EMBL" id="CAAALY010031489">
    <property type="protein sequence ID" value="VEL17189.1"/>
    <property type="molecule type" value="Genomic_DNA"/>
</dbReference>
<name>A0A448WPW7_9PLAT</name>
<sequence length="85" mass="9677">MGNYVRHSDSGDIKSTDLASVDPELLEFGKRSCSDLFERSTEYDVLLERKGIFELLGPKKTSNSELLRKILVPVILKPENFDDYP</sequence>
<reference evidence="1" key="1">
    <citation type="submission" date="2018-11" db="EMBL/GenBank/DDBJ databases">
        <authorList>
            <consortium name="Pathogen Informatics"/>
        </authorList>
    </citation>
    <scope>NUCLEOTIDE SEQUENCE</scope>
</reference>
<evidence type="ECO:0000313" key="2">
    <source>
        <dbReference type="Proteomes" id="UP000784294"/>
    </source>
</evidence>
<accession>A0A448WPW7</accession>
<proteinExistence type="predicted"/>
<comment type="caution">
    <text evidence="1">The sequence shown here is derived from an EMBL/GenBank/DDBJ whole genome shotgun (WGS) entry which is preliminary data.</text>
</comment>
<evidence type="ECO:0000313" key="1">
    <source>
        <dbReference type="EMBL" id="VEL17189.1"/>
    </source>
</evidence>
<organism evidence="1 2">
    <name type="scientific">Protopolystoma xenopodis</name>
    <dbReference type="NCBI Taxonomy" id="117903"/>
    <lineage>
        <taxon>Eukaryota</taxon>
        <taxon>Metazoa</taxon>
        <taxon>Spiralia</taxon>
        <taxon>Lophotrochozoa</taxon>
        <taxon>Platyhelminthes</taxon>
        <taxon>Monogenea</taxon>
        <taxon>Polyopisthocotylea</taxon>
        <taxon>Polystomatidea</taxon>
        <taxon>Polystomatidae</taxon>
        <taxon>Protopolystoma</taxon>
    </lineage>
</organism>
<gene>
    <name evidence="1" type="ORF">PXEA_LOCUS10629</name>
</gene>
<dbReference type="Proteomes" id="UP000784294">
    <property type="component" value="Unassembled WGS sequence"/>
</dbReference>
<keyword evidence="2" id="KW-1185">Reference proteome</keyword>
<dbReference type="AlphaFoldDB" id="A0A448WPW7"/>
<protein>
    <submittedName>
        <fullName evidence="1">Uncharacterized protein</fullName>
    </submittedName>
</protein>